<gene>
    <name evidence="4" type="ORF">AK830_g2327</name>
</gene>
<feature type="signal peptide" evidence="3">
    <location>
        <begin position="1"/>
        <end position="18"/>
    </location>
</feature>
<dbReference type="OrthoDB" id="95118at2759"/>
<protein>
    <recommendedName>
        <fullName evidence="6">Xyloglucan-specific endo-beta-1,4-glucanase A</fullName>
    </recommendedName>
</protein>
<reference evidence="4 5" key="1">
    <citation type="submission" date="2015-09" db="EMBL/GenBank/DDBJ databases">
        <title>Draft genome of a European isolate of the apple canker pathogen Neonectria ditissima.</title>
        <authorList>
            <person name="Gomez-Cortecero A."/>
            <person name="Harrison R.J."/>
            <person name="Armitage A.D."/>
        </authorList>
    </citation>
    <scope>NUCLEOTIDE SEQUENCE [LARGE SCALE GENOMIC DNA]</scope>
    <source>
        <strain evidence="4 5">R09/05</strain>
    </source>
</reference>
<dbReference type="GO" id="GO:0000272">
    <property type="term" value="P:polysaccharide catabolic process"/>
    <property type="evidence" value="ECO:0007669"/>
    <property type="project" value="UniProtKB-KW"/>
</dbReference>
<keyword evidence="2" id="KW-0378">Hydrolase</keyword>
<organism evidence="4 5">
    <name type="scientific">Neonectria ditissima</name>
    <dbReference type="NCBI Taxonomy" id="78410"/>
    <lineage>
        <taxon>Eukaryota</taxon>
        <taxon>Fungi</taxon>
        <taxon>Dikarya</taxon>
        <taxon>Ascomycota</taxon>
        <taxon>Pezizomycotina</taxon>
        <taxon>Sordariomycetes</taxon>
        <taxon>Hypocreomycetidae</taxon>
        <taxon>Hypocreales</taxon>
        <taxon>Nectriaceae</taxon>
        <taxon>Neonectria</taxon>
    </lineage>
</organism>
<dbReference type="EMBL" id="LKCW01000022">
    <property type="protein sequence ID" value="KPM44231.1"/>
    <property type="molecule type" value="Genomic_DNA"/>
</dbReference>
<comment type="similarity">
    <text evidence="1 2">Belongs to the glycosyl hydrolase 12 (cellulase H) family.</text>
</comment>
<dbReference type="InterPro" id="IPR013320">
    <property type="entry name" value="ConA-like_dom_sf"/>
</dbReference>
<dbReference type="Proteomes" id="UP000050424">
    <property type="component" value="Unassembled WGS sequence"/>
</dbReference>
<evidence type="ECO:0008006" key="6">
    <source>
        <dbReference type="Google" id="ProtNLM"/>
    </source>
</evidence>
<keyword evidence="2" id="KW-0624">Polysaccharide degradation</keyword>
<keyword evidence="5" id="KW-1185">Reference proteome</keyword>
<dbReference type="AlphaFoldDB" id="A0A0P7BUR3"/>
<evidence type="ECO:0000256" key="2">
    <source>
        <dbReference type="RuleBase" id="RU361163"/>
    </source>
</evidence>
<dbReference type="GO" id="GO:0008810">
    <property type="term" value="F:cellulase activity"/>
    <property type="evidence" value="ECO:0007669"/>
    <property type="project" value="InterPro"/>
</dbReference>
<comment type="caution">
    <text evidence="4">The sequence shown here is derived from an EMBL/GenBank/DDBJ whole genome shotgun (WGS) entry which is preliminary data.</text>
</comment>
<dbReference type="InterPro" id="IPR002594">
    <property type="entry name" value="GH12"/>
</dbReference>
<keyword evidence="2" id="KW-0119">Carbohydrate metabolism</keyword>
<dbReference type="PANTHER" id="PTHR34002">
    <property type="entry name" value="BLR1656 PROTEIN"/>
    <property type="match status" value="1"/>
</dbReference>
<evidence type="ECO:0000313" key="4">
    <source>
        <dbReference type="EMBL" id="KPM44231.1"/>
    </source>
</evidence>
<keyword evidence="2" id="KW-0326">Glycosidase</keyword>
<dbReference type="STRING" id="78410.A0A0P7BUR3"/>
<dbReference type="PANTHER" id="PTHR34002:SF9">
    <property type="entry name" value="XYLOGLUCAN-SPECIFIC ENDO-BETA-1,4-GLUCANASE A"/>
    <property type="match status" value="1"/>
</dbReference>
<dbReference type="SUPFAM" id="SSF49899">
    <property type="entry name" value="Concanavalin A-like lectins/glucanases"/>
    <property type="match status" value="1"/>
</dbReference>
<accession>A0A0P7BUR3</accession>
<evidence type="ECO:0000256" key="1">
    <source>
        <dbReference type="ARBA" id="ARBA00005519"/>
    </source>
</evidence>
<feature type="chain" id="PRO_5006136232" description="Xyloglucan-specific endo-beta-1,4-glucanase A" evidence="3">
    <location>
        <begin position="19"/>
        <end position="247"/>
    </location>
</feature>
<dbReference type="Pfam" id="PF01670">
    <property type="entry name" value="Glyco_hydro_12"/>
    <property type="match status" value="1"/>
</dbReference>
<evidence type="ECO:0000313" key="5">
    <source>
        <dbReference type="Proteomes" id="UP000050424"/>
    </source>
</evidence>
<proteinExistence type="inferred from homology"/>
<sequence>MKAVAFLSQALLAAVAVATPTPTVEKRATTWCDSWGSLTTGGFTIYHNNWGAAQATSGSQCTTFESINSGSVVWSTSWTWAGGSNQVKSYSNVALEAVNKQLSAISSIPSTWKWTQTGTSLVADVAYDLWLAPSVGANNKYEIMIWLAAYGGAGPISSTGSAIDTVTIAGSSWKVYSGPNGDTTVYSFVASSTITSFSGDLNLFFKYLTSSQGVSTSMVATSLQAGTEPFTGSNAVFKTSAYTISVA</sequence>
<name>A0A0P7BUR3_9HYPO</name>
<dbReference type="Gene3D" id="2.60.120.180">
    <property type="match status" value="1"/>
</dbReference>
<dbReference type="InterPro" id="IPR013319">
    <property type="entry name" value="GH11/12"/>
</dbReference>
<evidence type="ECO:0000256" key="3">
    <source>
        <dbReference type="SAM" id="SignalP"/>
    </source>
</evidence>
<keyword evidence="3" id="KW-0732">Signal</keyword>